<reference evidence="1" key="1">
    <citation type="submission" date="2021-01" db="EMBL/GenBank/DDBJ databases">
        <authorList>
            <person name="Corre E."/>
            <person name="Pelletier E."/>
            <person name="Niang G."/>
            <person name="Scheremetjew M."/>
            <person name="Finn R."/>
            <person name="Kale V."/>
            <person name="Holt S."/>
            <person name="Cochrane G."/>
            <person name="Meng A."/>
            <person name="Brown T."/>
            <person name="Cohen L."/>
        </authorList>
    </citation>
    <scope>NUCLEOTIDE SEQUENCE</scope>
    <source>
        <strain evidence="1">CCMP281</strain>
    </source>
</reference>
<accession>A0A7S3EUI9</accession>
<dbReference type="AlphaFoldDB" id="A0A7S3EUI9"/>
<sequence length="221" mass="25759">MPLEGDLKRETYVYARTYITLYMRRYTADHPEKVWTYHRNAVYRRAIATGRLPTQRSIKKYSFTASEIEAIAQHMSSATRDSSTLMRRRRDDDEDTVLTIDTLDTGRDYESSRRAPTNRVSANNATEWTSAQERQLANAREVALRNRRERLQTKLQTRLSELNSQLGLSGTQMEKMAKAMMEQEETLRTKINVHLKEIFTQLRELKTSLPAPPSRADSQKR</sequence>
<organism evidence="1">
    <name type="scientific">Haptolina ericina</name>
    <dbReference type="NCBI Taxonomy" id="156174"/>
    <lineage>
        <taxon>Eukaryota</taxon>
        <taxon>Haptista</taxon>
        <taxon>Haptophyta</taxon>
        <taxon>Prymnesiophyceae</taxon>
        <taxon>Prymnesiales</taxon>
        <taxon>Prymnesiaceae</taxon>
        <taxon>Haptolina</taxon>
    </lineage>
</organism>
<name>A0A7S3EUI9_9EUKA</name>
<evidence type="ECO:0000313" key="1">
    <source>
        <dbReference type="EMBL" id="CAE0108575.1"/>
    </source>
</evidence>
<gene>
    <name evidence="1" type="ORF">HERI1096_LOCUS9235</name>
</gene>
<proteinExistence type="predicted"/>
<dbReference type="EMBL" id="HBHX01016493">
    <property type="protein sequence ID" value="CAE0108575.1"/>
    <property type="molecule type" value="Transcribed_RNA"/>
</dbReference>
<protein>
    <submittedName>
        <fullName evidence="1">Uncharacterized protein</fullName>
    </submittedName>
</protein>